<organism evidence="2 3">
    <name type="scientific">Streptomyces morookaense</name>
    <name type="common">Streptoverticillium morookaense</name>
    <dbReference type="NCBI Taxonomy" id="1970"/>
    <lineage>
        <taxon>Bacteria</taxon>
        <taxon>Bacillati</taxon>
        <taxon>Actinomycetota</taxon>
        <taxon>Actinomycetes</taxon>
        <taxon>Kitasatosporales</taxon>
        <taxon>Streptomycetaceae</taxon>
        <taxon>Streptomyces</taxon>
    </lineage>
</organism>
<gene>
    <name evidence="2" type="ORF">HG542_12875</name>
</gene>
<comment type="caution">
    <text evidence="2">The sequence shown here is derived from an EMBL/GenBank/DDBJ whole genome shotgun (WGS) entry which is preliminary data.</text>
</comment>
<dbReference type="EMBL" id="JABBXF010000025">
    <property type="protein sequence ID" value="NVK78561.1"/>
    <property type="molecule type" value="Genomic_DNA"/>
</dbReference>
<proteinExistence type="predicted"/>
<sequence length="47" mass="4662">MPEVAAPTTGSGSGLVLAARRIAAARTRADQPSDNTGGKSDSNDTCS</sequence>
<feature type="region of interest" description="Disordered" evidence="1">
    <location>
        <begin position="24"/>
        <end position="47"/>
    </location>
</feature>
<reference evidence="2 3" key="1">
    <citation type="submission" date="2020-04" db="EMBL/GenBank/DDBJ databases">
        <title>Draft Genome Sequence of Streptomyces morookaense DSM 40503, an 8-azaguanine-producing strain.</title>
        <authorList>
            <person name="Qi J."/>
            <person name="Gao J.-M."/>
        </authorList>
    </citation>
    <scope>NUCLEOTIDE SEQUENCE [LARGE SCALE GENOMIC DNA]</scope>
    <source>
        <strain evidence="2 3">DSM 40503</strain>
    </source>
</reference>
<name>A0A7Y7B3W3_STRMO</name>
<dbReference type="AlphaFoldDB" id="A0A7Y7B3W3"/>
<evidence type="ECO:0000313" key="3">
    <source>
        <dbReference type="Proteomes" id="UP000587462"/>
    </source>
</evidence>
<evidence type="ECO:0000256" key="1">
    <source>
        <dbReference type="SAM" id="MobiDB-lite"/>
    </source>
</evidence>
<accession>A0A7Y7B3W3</accession>
<protein>
    <submittedName>
        <fullName evidence="2">Uncharacterized protein</fullName>
    </submittedName>
</protein>
<dbReference type="RefSeq" id="WP_171080789.1">
    <property type="nucleotide sequence ID" value="NZ_BNBU01000005.1"/>
</dbReference>
<evidence type="ECO:0000313" key="2">
    <source>
        <dbReference type="EMBL" id="NVK78561.1"/>
    </source>
</evidence>
<keyword evidence="3" id="KW-1185">Reference proteome</keyword>
<dbReference type="Proteomes" id="UP000587462">
    <property type="component" value="Unassembled WGS sequence"/>
</dbReference>
<feature type="compositionally biased region" description="Polar residues" evidence="1">
    <location>
        <begin position="30"/>
        <end position="47"/>
    </location>
</feature>